<dbReference type="EMBL" id="PXXK01000229">
    <property type="protein sequence ID" value="RFN47854.1"/>
    <property type="molecule type" value="Genomic_DNA"/>
</dbReference>
<comment type="caution">
    <text evidence="2">The sequence shown here is derived from an EMBL/GenBank/DDBJ whole genome shotgun (WGS) entry which is preliminary data.</text>
</comment>
<evidence type="ECO:0000313" key="2">
    <source>
        <dbReference type="EMBL" id="RFN47854.1"/>
    </source>
</evidence>
<gene>
    <name evidence="2" type="ORF">FIE12Z_7894</name>
</gene>
<reference evidence="2 3" key="1">
    <citation type="journal article" date="2018" name="PLoS Pathog.">
        <title>Evolution of structural diversity of trichothecenes, a family of toxins produced by plant pathogenic and entomopathogenic fungi.</title>
        <authorList>
            <person name="Proctor R.H."/>
            <person name="McCormick S.P."/>
            <person name="Kim H.S."/>
            <person name="Cardoza R.E."/>
            <person name="Stanley A.M."/>
            <person name="Lindo L."/>
            <person name="Kelly A."/>
            <person name="Brown D.W."/>
            <person name="Lee T."/>
            <person name="Vaughan M.M."/>
            <person name="Alexander N.J."/>
            <person name="Busman M."/>
            <person name="Gutierrez S."/>
        </authorList>
    </citation>
    <scope>NUCLEOTIDE SEQUENCE [LARGE SCALE GENOMIC DNA]</scope>
    <source>
        <strain evidence="2 3">NRRL 13405</strain>
    </source>
</reference>
<sequence length="376" mass="41038">MVGGWKVNIRCSSCTAWPGPTRADSGGPLVGIARSEPTVPLALQGGSSKIWAEQLSIPTTSHLDFTTGAMASSGNLSRTAVRAASQASEHTVRSSSTKVQRSELQARSLYLWVWPAPVNFTERRSILKALEQHGPVESFKWLPGQSSSNVLGSIFISLMKESQDAAKAISSSPLNITVPRSSTEPISVVKMDGLKAEFQKQDSSKEQNSEFLVEISETLTYRHEQSAKNSPLTRPWPEFVVKSPTFASRTLERSLPDSIAAIGLRHWDVDLGQQEVADNKRFEREQMRNWLPSKIKDPAAKSKATHGQQEVTSSAASLESSTEDTAETATKEKMVEASPGKAAEEKTETSIEKPADAMSENSTESPKRRTINLKAK</sequence>
<keyword evidence="3" id="KW-1185">Reference proteome</keyword>
<feature type="compositionally biased region" description="Basic and acidic residues" evidence="1">
    <location>
        <begin position="342"/>
        <end position="355"/>
    </location>
</feature>
<dbReference type="Proteomes" id="UP000265631">
    <property type="component" value="Unassembled WGS sequence"/>
</dbReference>
<evidence type="ECO:0000256" key="1">
    <source>
        <dbReference type="SAM" id="MobiDB-lite"/>
    </source>
</evidence>
<feature type="region of interest" description="Disordered" evidence="1">
    <location>
        <begin position="288"/>
        <end position="376"/>
    </location>
</feature>
<name>A0A395MIU1_9HYPO</name>
<dbReference type="AlphaFoldDB" id="A0A395MIU1"/>
<feature type="compositionally biased region" description="Low complexity" evidence="1">
    <location>
        <begin position="310"/>
        <end position="320"/>
    </location>
</feature>
<protein>
    <submittedName>
        <fullName evidence="2">Pal1</fullName>
    </submittedName>
</protein>
<evidence type="ECO:0000313" key="3">
    <source>
        <dbReference type="Proteomes" id="UP000265631"/>
    </source>
</evidence>
<accession>A0A395MIU1</accession>
<organism evidence="2 3">
    <name type="scientific">Fusarium flagelliforme</name>
    <dbReference type="NCBI Taxonomy" id="2675880"/>
    <lineage>
        <taxon>Eukaryota</taxon>
        <taxon>Fungi</taxon>
        <taxon>Dikarya</taxon>
        <taxon>Ascomycota</taxon>
        <taxon>Pezizomycotina</taxon>
        <taxon>Sordariomycetes</taxon>
        <taxon>Hypocreomycetidae</taxon>
        <taxon>Hypocreales</taxon>
        <taxon>Nectriaceae</taxon>
        <taxon>Fusarium</taxon>
        <taxon>Fusarium incarnatum-equiseti species complex</taxon>
    </lineage>
</organism>
<proteinExistence type="predicted"/>